<evidence type="ECO:0000256" key="1">
    <source>
        <dbReference type="SAM" id="MobiDB-lite"/>
    </source>
</evidence>
<evidence type="ECO:0000313" key="2">
    <source>
        <dbReference type="EMBL" id="KUG15936.1"/>
    </source>
</evidence>
<accession>A0A0W8F4X2</accession>
<comment type="caution">
    <text evidence="2">The sequence shown here is derived from an EMBL/GenBank/DDBJ whole genome shotgun (WGS) entry which is preliminary data.</text>
</comment>
<name>A0A0W8F4X2_9ZZZZ</name>
<proteinExistence type="predicted"/>
<dbReference type="AlphaFoldDB" id="A0A0W8F4X2"/>
<organism evidence="2">
    <name type="scientific">hydrocarbon metagenome</name>
    <dbReference type="NCBI Taxonomy" id="938273"/>
    <lineage>
        <taxon>unclassified sequences</taxon>
        <taxon>metagenomes</taxon>
        <taxon>ecological metagenomes</taxon>
    </lineage>
</organism>
<gene>
    <name evidence="2" type="ORF">ASZ90_014444</name>
</gene>
<dbReference type="EMBL" id="LNQE01001520">
    <property type="protein sequence ID" value="KUG15936.1"/>
    <property type="molecule type" value="Genomic_DNA"/>
</dbReference>
<reference evidence="2" key="1">
    <citation type="journal article" date="2015" name="Proc. Natl. Acad. Sci. U.S.A.">
        <title>Networks of energetic and metabolic interactions define dynamics in microbial communities.</title>
        <authorList>
            <person name="Embree M."/>
            <person name="Liu J.K."/>
            <person name="Al-Bassam M.M."/>
            <person name="Zengler K."/>
        </authorList>
    </citation>
    <scope>NUCLEOTIDE SEQUENCE</scope>
</reference>
<protein>
    <submittedName>
        <fullName evidence="2">Uncharacterized protein</fullName>
    </submittedName>
</protein>
<sequence length="45" mass="4941">MPYTGSCANNRRRIENDTGAATSLVSSHKPVMDKALYGQKGDDKR</sequence>
<feature type="region of interest" description="Disordered" evidence="1">
    <location>
        <begin position="1"/>
        <end position="45"/>
    </location>
</feature>